<feature type="region of interest" description="Disordered" evidence="1">
    <location>
        <begin position="1"/>
        <end position="59"/>
    </location>
</feature>
<accession>A0A1I7VE69</accession>
<feature type="compositionally biased region" description="Basic and acidic residues" evidence="1">
    <location>
        <begin position="1"/>
        <end position="11"/>
    </location>
</feature>
<proteinExistence type="predicted"/>
<feature type="compositionally biased region" description="Basic residues" evidence="1">
    <location>
        <begin position="47"/>
        <end position="59"/>
    </location>
</feature>
<evidence type="ECO:0000313" key="3">
    <source>
        <dbReference type="WBParaSite" id="EN70_1570"/>
    </source>
</evidence>
<dbReference type="Proteomes" id="UP000095285">
    <property type="component" value="Unassembled WGS sequence"/>
</dbReference>
<name>A0A1I7VE69_LOALO</name>
<dbReference type="WBParaSite" id="EN70_1570">
    <property type="protein sequence ID" value="EN70_1570"/>
    <property type="gene ID" value="EN70_1570"/>
</dbReference>
<reference evidence="2" key="1">
    <citation type="submission" date="2012-04" db="EMBL/GenBank/DDBJ databases">
        <title>The Genome Sequence of Loa loa.</title>
        <authorList>
            <consortium name="The Broad Institute Genome Sequencing Platform"/>
            <consortium name="Broad Institute Genome Sequencing Center for Infectious Disease"/>
            <person name="Nutman T.B."/>
            <person name="Fink D.L."/>
            <person name="Russ C."/>
            <person name="Young S."/>
            <person name="Zeng Q."/>
            <person name="Gargeya S."/>
            <person name="Alvarado L."/>
            <person name="Berlin A."/>
            <person name="Chapman S.B."/>
            <person name="Chen Z."/>
            <person name="Freedman E."/>
            <person name="Gellesch M."/>
            <person name="Goldberg J."/>
            <person name="Griggs A."/>
            <person name="Gujja S."/>
            <person name="Heilman E.R."/>
            <person name="Heiman D."/>
            <person name="Howarth C."/>
            <person name="Mehta T."/>
            <person name="Neiman D."/>
            <person name="Pearson M."/>
            <person name="Roberts A."/>
            <person name="Saif S."/>
            <person name="Shea T."/>
            <person name="Shenoy N."/>
            <person name="Sisk P."/>
            <person name="Stolte C."/>
            <person name="Sykes S."/>
            <person name="White J."/>
            <person name="Yandava C."/>
            <person name="Haas B."/>
            <person name="Henn M.R."/>
            <person name="Nusbaum C."/>
            <person name="Birren B."/>
        </authorList>
    </citation>
    <scope>NUCLEOTIDE SEQUENCE [LARGE SCALE GENOMIC DNA]</scope>
</reference>
<evidence type="ECO:0000313" key="2">
    <source>
        <dbReference type="Proteomes" id="UP000095285"/>
    </source>
</evidence>
<sequence>MFKSEISKEDFVTPPRYQNETSNTQTIKRKHPEHTTHTDEKCSNPKYPKKISLRHRVHI</sequence>
<reference evidence="3" key="2">
    <citation type="submission" date="2016-11" db="UniProtKB">
        <authorList>
            <consortium name="WormBaseParasite"/>
        </authorList>
    </citation>
    <scope>IDENTIFICATION</scope>
</reference>
<evidence type="ECO:0000256" key="1">
    <source>
        <dbReference type="SAM" id="MobiDB-lite"/>
    </source>
</evidence>
<protein>
    <submittedName>
        <fullName evidence="3">Ovule protein</fullName>
    </submittedName>
</protein>
<feature type="compositionally biased region" description="Basic and acidic residues" evidence="1">
    <location>
        <begin position="33"/>
        <end position="43"/>
    </location>
</feature>
<dbReference type="AlphaFoldDB" id="A0A1I7VE69"/>
<feature type="compositionally biased region" description="Polar residues" evidence="1">
    <location>
        <begin position="16"/>
        <end position="26"/>
    </location>
</feature>
<keyword evidence="2" id="KW-1185">Reference proteome</keyword>
<organism evidence="2 3">
    <name type="scientific">Loa loa</name>
    <name type="common">Eye worm</name>
    <name type="synonym">Filaria loa</name>
    <dbReference type="NCBI Taxonomy" id="7209"/>
    <lineage>
        <taxon>Eukaryota</taxon>
        <taxon>Metazoa</taxon>
        <taxon>Ecdysozoa</taxon>
        <taxon>Nematoda</taxon>
        <taxon>Chromadorea</taxon>
        <taxon>Rhabditida</taxon>
        <taxon>Spirurina</taxon>
        <taxon>Spiruromorpha</taxon>
        <taxon>Filarioidea</taxon>
        <taxon>Onchocercidae</taxon>
        <taxon>Loa</taxon>
    </lineage>
</organism>